<keyword evidence="2 4" id="KW-0863">Zinc-finger</keyword>
<gene>
    <name evidence="6" type="ORF">BCR35DRAFT_300194</name>
</gene>
<evidence type="ECO:0000256" key="1">
    <source>
        <dbReference type="ARBA" id="ARBA00022723"/>
    </source>
</evidence>
<dbReference type="Gene3D" id="6.10.140.2220">
    <property type="match status" value="1"/>
</dbReference>
<dbReference type="PROSITE" id="PS50865">
    <property type="entry name" value="ZF_MYND_2"/>
    <property type="match status" value="1"/>
</dbReference>
<proteinExistence type="predicted"/>
<reference evidence="6 7" key="1">
    <citation type="submission" date="2016-07" db="EMBL/GenBank/DDBJ databases">
        <title>Pervasive Adenine N6-methylation of Active Genes in Fungi.</title>
        <authorList>
            <consortium name="DOE Joint Genome Institute"/>
            <person name="Mondo S.J."/>
            <person name="Dannebaum R.O."/>
            <person name="Kuo R.C."/>
            <person name="Labutti K."/>
            <person name="Haridas S."/>
            <person name="Kuo A."/>
            <person name="Salamov A."/>
            <person name="Ahrendt S.R."/>
            <person name="Lipzen A."/>
            <person name="Sullivan W."/>
            <person name="Andreopoulos W.B."/>
            <person name="Clum A."/>
            <person name="Lindquist E."/>
            <person name="Daum C."/>
            <person name="Ramamoorthy G.K."/>
            <person name="Gryganskyi A."/>
            <person name="Culley D."/>
            <person name="Magnuson J.K."/>
            <person name="James T.Y."/>
            <person name="O'Malley M.A."/>
            <person name="Stajich J.E."/>
            <person name="Spatafora J.W."/>
            <person name="Visel A."/>
            <person name="Grigoriev I.V."/>
        </authorList>
    </citation>
    <scope>NUCLEOTIDE SEQUENCE [LARGE SCALE GENOMIC DNA]</scope>
    <source>
        <strain evidence="6 7">62-1032</strain>
    </source>
</reference>
<dbReference type="InParanoid" id="A0A1Y2G002"/>
<organism evidence="6 7">
    <name type="scientific">Leucosporidium creatinivorum</name>
    <dbReference type="NCBI Taxonomy" id="106004"/>
    <lineage>
        <taxon>Eukaryota</taxon>
        <taxon>Fungi</taxon>
        <taxon>Dikarya</taxon>
        <taxon>Basidiomycota</taxon>
        <taxon>Pucciniomycotina</taxon>
        <taxon>Microbotryomycetes</taxon>
        <taxon>Leucosporidiales</taxon>
        <taxon>Leucosporidium</taxon>
    </lineage>
</organism>
<feature type="domain" description="MYND-type" evidence="5">
    <location>
        <begin position="53"/>
        <end position="94"/>
    </location>
</feature>
<dbReference type="EMBL" id="MCGR01000005">
    <property type="protein sequence ID" value="ORY89747.1"/>
    <property type="molecule type" value="Genomic_DNA"/>
</dbReference>
<sequence>MSDSGRMQLMMRIMMEEAQLSKGLTKEQNEHRIKMEKIGWEQEDRAKLGMCRWYDCEQPEGTTLFACACHAPDIRYCSPECQKEDWKLQHKNLCSTRKSKKAEK</sequence>
<evidence type="ECO:0000259" key="5">
    <source>
        <dbReference type="PROSITE" id="PS50865"/>
    </source>
</evidence>
<name>A0A1Y2G002_9BASI</name>
<dbReference type="GO" id="GO:0008270">
    <property type="term" value="F:zinc ion binding"/>
    <property type="evidence" value="ECO:0007669"/>
    <property type="project" value="UniProtKB-KW"/>
</dbReference>
<evidence type="ECO:0000313" key="7">
    <source>
        <dbReference type="Proteomes" id="UP000193467"/>
    </source>
</evidence>
<comment type="caution">
    <text evidence="6">The sequence shown here is derived from an EMBL/GenBank/DDBJ whole genome shotgun (WGS) entry which is preliminary data.</text>
</comment>
<dbReference type="SUPFAM" id="SSF144232">
    <property type="entry name" value="HIT/MYND zinc finger-like"/>
    <property type="match status" value="1"/>
</dbReference>
<dbReference type="Pfam" id="PF01753">
    <property type="entry name" value="zf-MYND"/>
    <property type="match status" value="1"/>
</dbReference>
<accession>A0A1Y2G002</accession>
<dbReference type="Proteomes" id="UP000193467">
    <property type="component" value="Unassembled WGS sequence"/>
</dbReference>
<dbReference type="AlphaFoldDB" id="A0A1Y2G002"/>
<evidence type="ECO:0000256" key="4">
    <source>
        <dbReference type="PROSITE-ProRule" id="PRU00134"/>
    </source>
</evidence>
<dbReference type="OrthoDB" id="9922773at2759"/>
<evidence type="ECO:0000313" key="6">
    <source>
        <dbReference type="EMBL" id="ORY89747.1"/>
    </source>
</evidence>
<protein>
    <recommendedName>
        <fullName evidence="5">MYND-type domain-containing protein</fullName>
    </recommendedName>
</protein>
<evidence type="ECO:0000256" key="2">
    <source>
        <dbReference type="ARBA" id="ARBA00022771"/>
    </source>
</evidence>
<keyword evidence="3" id="KW-0862">Zinc</keyword>
<keyword evidence="1" id="KW-0479">Metal-binding</keyword>
<dbReference type="InterPro" id="IPR002893">
    <property type="entry name" value="Znf_MYND"/>
</dbReference>
<evidence type="ECO:0000256" key="3">
    <source>
        <dbReference type="ARBA" id="ARBA00022833"/>
    </source>
</evidence>
<keyword evidence="7" id="KW-1185">Reference proteome</keyword>